<feature type="domain" description="AMP-dependent synthetase/ligase" evidence="1">
    <location>
        <begin position="101"/>
        <end position="296"/>
    </location>
</feature>
<dbReference type="InterPro" id="IPR042099">
    <property type="entry name" value="ANL_N_sf"/>
</dbReference>
<dbReference type="EMBL" id="CP046400">
    <property type="protein sequence ID" value="QGY41492.1"/>
    <property type="molecule type" value="Genomic_DNA"/>
</dbReference>
<dbReference type="PANTHER" id="PTHR43845">
    <property type="entry name" value="BLR5969 PROTEIN"/>
    <property type="match status" value="1"/>
</dbReference>
<reference evidence="2 3" key="1">
    <citation type="submission" date="2019-11" db="EMBL/GenBank/DDBJ databases">
        <authorList>
            <person name="Zheng R.K."/>
            <person name="Sun C.M."/>
        </authorList>
    </citation>
    <scope>NUCLEOTIDE SEQUENCE [LARGE SCALE GENOMIC DNA]</scope>
    <source>
        <strain evidence="2 3">SRB007</strain>
    </source>
</reference>
<dbReference type="Pfam" id="PF00501">
    <property type="entry name" value="AMP-binding"/>
    <property type="match status" value="1"/>
</dbReference>
<sequence length="432" mass="47155">MPLPVLDQWLVRRMGWESSALPSPGQLRDWQLARIRELIDHAKEGSPFYARHLADIDPVSVLTADDFSRLPAIGPEDLREGAERFLCVSQDEIARVVTLQSSGTTGKPKRVFYTREDLEGTVAYFGWGMRNLVGPEQTAMVLMPGERPGGVGRLLMDALSRTGARAVPHGIVEDARRAVDHCLECDAACIVGSPAHVNMLVREWERRGLPKNRIRSVLLCWDVTPEAVARNVADGFGCKVLRHWGMVETGLGGAVECSSGSGMHLREAELYLEIIEPETGRLLLDGEVGEIVVTTPLKLGMPLIRYRTGDMGRVLPGSCVCGSPMRRLDPLVYRTDDGILIDGVRLTLRELNETLYALPEVYDFAASYGEGVLRVVACGKEASLSESVIAALSGIEAVSHGVRQGGLRLEVEMKQDGAPAVPGLGKRCIQNI</sequence>
<dbReference type="PANTHER" id="PTHR43845:SF1">
    <property type="entry name" value="BLR5969 PROTEIN"/>
    <property type="match status" value="1"/>
</dbReference>
<dbReference type="KEGG" id="psel:GM415_15655"/>
<organism evidence="2 3">
    <name type="scientific">Pseudodesulfovibrio cashew</name>
    <dbReference type="NCBI Taxonomy" id="2678688"/>
    <lineage>
        <taxon>Bacteria</taxon>
        <taxon>Pseudomonadati</taxon>
        <taxon>Thermodesulfobacteriota</taxon>
        <taxon>Desulfovibrionia</taxon>
        <taxon>Desulfovibrionales</taxon>
        <taxon>Desulfovibrionaceae</taxon>
    </lineage>
</organism>
<keyword evidence="3" id="KW-1185">Reference proteome</keyword>
<proteinExistence type="predicted"/>
<name>A0A6I6JML1_9BACT</name>
<dbReference type="InterPro" id="IPR000873">
    <property type="entry name" value="AMP-dep_synth/lig_dom"/>
</dbReference>
<evidence type="ECO:0000259" key="1">
    <source>
        <dbReference type="Pfam" id="PF00501"/>
    </source>
</evidence>
<dbReference type="NCBIfam" id="NF045666">
    <property type="entry name" value="DVU1553_fam_AMP"/>
    <property type="match status" value="1"/>
</dbReference>
<dbReference type="SUPFAM" id="SSF56801">
    <property type="entry name" value="Acetyl-CoA synthetase-like"/>
    <property type="match status" value="1"/>
</dbReference>
<gene>
    <name evidence="2" type="ORF">GM415_15655</name>
</gene>
<dbReference type="AlphaFoldDB" id="A0A6I6JML1"/>
<evidence type="ECO:0000313" key="3">
    <source>
        <dbReference type="Proteomes" id="UP000428328"/>
    </source>
</evidence>
<protein>
    <submittedName>
        <fullName evidence="2">AMP-binding protein</fullName>
    </submittedName>
</protein>
<dbReference type="Gene3D" id="3.40.50.12780">
    <property type="entry name" value="N-terminal domain of ligase-like"/>
    <property type="match status" value="1"/>
</dbReference>
<evidence type="ECO:0000313" key="2">
    <source>
        <dbReference type="EMBL" id="QGY41492.1"/>
    </source>
</evidence>
<accession>A0A6I6JML1</accession>
<dbReference type="Proteomes" id="UP000428328">
    <property type="component" value="Chromosome"/>
</dbReference>
<dbReference type="RefSeq" id="WP_158949822.1">
    <property type="nucleotide sequence ID" value="NZ_CP046400.1"/>
</dbReference>